<comment type="similarity">
    <text evidence="3 9">Belongs to the peptidase S26 family.</text>
</comment>
<evidence type="ECO:0000256" key="9">
    <source>
        <dbReference type="RuleBase" id="RU362042"/>
    </source>
</evidence>
<dbReference type="InterPro" id="IPR019757">
    <property type="entry name" value="Pept_S26A_signal_pept_1_Lys-AS"/>
</dbReference>
<dbReference type="GO" id="GO:0006465">
    <property type="term" value="P:signal peptide processing"/>
    <property type="evidence" value="ECO:0007669"/>
    <property type="project" value="InterPro"/>
</dbReference>
<reference evidence="12 13" key="1">
    <citation type="submission" date="2019-01" db="EMBL/GenBank/DDBJ databases">
        <title>Egibacter rhizosphaerae EGI 80759T.</title>
        <authorList>
            <person name="Chen D.-D."/>
            <person name="Tian Y."/>
            <person name="Jiao J.-Y."/>
            <person name="Zhang X.-T."/>
            <person name="Zhang Y.-G."/>
            <person name="Zhang Y."/>
            <person name="Xiao M."/>
            <person name="Shu W.-S."/>
            <person name="Li W.-J."/>
        </authorList>
    </citation>
    <scope>NUCLEOTIDE SEQUENCE [LARGE SCALE GENOMIC DNA]</scope>
    <source>
        <strain evidence="12 13">EGI 80759</strain>
    </source>
</reference>
<dbReference type="Gene3D" id="2.10.109.10">
    <property type="entry name" value="Umud Fragment, subunit A"/>
    <property type="match status" value="1"/>
</dbReference>
<keyword evidence="5 8" id="KW-0645">Protease</keyword>
<feature type="active site" evidence="7">
    <location>
        <position position="127"/>
    </location>
</feature>
<evidence type="ECO:0000259" key="11">
    <source>
        <dbReference type="Pfam" id="PF10502"/>
    </source>
</evidence>
<evidence type="ECO:0000256" key="5">
    <source>
        <dbReference type="ARBA" id="ARBA00022670"/>
    </source>
</evidence>
<feature type="transmembrane region" description="Helical" evidence="8">
    <location>
        <begin position="99"/>
        <end position="122"/>
    </location>
</feature>
<evidence type="ECO:0000313" key="13">
    <source>
        <dbReference type="Proteomes" id="UP000291469"/>
    </source>
</evidence>
<keyword evidence="8" id="KW-1133">Transmembrane helix</keyword>
<organism evidence="12 13">
    <name type="scientific">Egibacter rhizosphaerae</name>
    <dbReference type="NCBI Taxonomy" id="1670831"/>
    <lineage>
        <taxon>Bacteria</taxon>
        <taxon>Bacillati</taxon>
        <taxon>Actinomycetota</taxon>
        <taxon>Nitriliruptoria</taxon>
        <taxon>Egibacterales</taxon>
        <taxon>Egibacteraceae</taxon>
        <taxon>Egibacter</taxon>
    </lineage>
</organism>
<dbReference type="PROSITE" id="PS00760">
    <property type="entry name" value="SPASE_I_2"/>
    <property type="match status" value="1"/>
</dbReference>
<comment type="subcellular location">
    <subcellularLocation>
        <location evidence="2">Cell membrane</location>
        <topology evidence="2">Single-pass type II membrane protein</topology>
    </subcellularLocation>
    <subcellularLocation>
        <location evidence="9">Membrane</location>
        <topology evidence="9">Single-pass type II membrane protein</topology>
    </subcellularLocation>
</comment>
<keyword evidence="8" id="KW-0472">Membrane</keyword>
<dbReference type="PANTHER" id="PTHR43390:SF1">
    <property type="entry name" value="CHLOROPLAST PROCESSING PEPTIDASE"/>
    <property type="match status" value="1"/>
</dbReference>
<dbReference type="GO" id="GO:0004252">
    <property type="term" value="F:serine-type endopeptidase activity"/>
    <property type="evidence" value="ECO:0007669"/>
    <property type="project" value="InterPro"/>
</dbReference>
<evidence type="ECO:0000256" key="8">
    <source>
        <dbReference type="RuleBase" id="RU003993"/>
    </source>
</evidence>
<evidence type="ECO:0000256" key="3">
    <source>
        <dbReference type="ARBA" id="ARBA00009370"/>
    </source>
</evidence>
<dbReference type="GO" id="GO:0005886">
    <property type="term" value="C:plasma membrane"/>
    <property type="evidence" value="ECO:0007669"/>
    <property type="project" value="UniProtKB-SubCell"/>
</dbReference>
<gene>
    <name evidence="12" type="primary">lepB</name>
    <name evidence="12" type="ORF">ER308_05025</name>
</gene>
<dbReference type="AlphaFoldDB" id="A0A411YCP4"/>
<name>A0A411YCP4_9ACTN</name>
<dbReference type="InterPro" id="IPR019756">
    <property type="entry name" value="Pept_S26A_signal_pept_1_Ser-AS"/>
</dbReference>
<dbReference type="KEGG" id="erz:ER308_05025"/>
<dbReference type="OrthoDB" id="9815782at2"/>
<evidence type="ECO:0000313" key="12">
    <source>
        <dbReference type="EMBL" id="QBI18966.1"/>
    </source>
</evidence>
<dbReference type="Pfam" id="PF10502">
    <property type="entry name" value="Peptidase_S26"/>
    <property type="match status" value="1"/>
</dbReference>
<dbReference type="PRINTS" id="PR00727">
    <property type="entry name" value="LEADERPTASE"/>
</dbReference>
<keyword evidence="8" id="KW-0812">Transmembrane</keyword>
<keyword evidence="6 8" id="KW-0378">Hydrolase</keyword>
<dbReference type="SUPFAM" id="SSF51306">
    <property type="entry name" value="LexA/Signal peptidase"/>
    <property type="match status" value="1"/>
</dbReference>
<evidence type="ECO:0000256" key="7">
    <source>
        <dbReference type="PIRSR" id="PIRSR600223-1"/>
    </source>
</evidence>
<keyword evidence="13" id="KW-1185">Reference proteome</keyword>
<dbReference type="InterPro" id="IPR019758">
    <property type="entry name" value="Pept_S26A_signal_pept_1_CS"/>
</dbReference>
<feature type="compositionally biased region" description="Basic and acidic residues" evidence="10">
    <location>
        <begin position="1"/>
        <end position="13"/>
    </location>
</feature>
<feature type="region of interest" description="Disordered" evidence="10">
    <location>
        <begin position="1"/>
        <end position="87"/>
    </location>
</feature>
<feature type="domain" description="Peptidase S26" evidence="11">
    <location>
        <begin position="101"/>
        <end position="283"/>
    </location>
</feature>
<dbReference type="InterPro" id="IPR036286">
    <property type="entry name" value="LexA/Signal_pep-like_sf"/>
</dbReference>
<dbReference type="NCBIfam" id="TIGR02227">
    <property type="entry name" value="sigpep_I_bact"/>
    <property type="match status" value="1"/>
</dbReference>
<accession>A0A411YCP4</accession>
<dbReference type="GO" id="GO:0009003">
    <property type="term" value="F:signal peptidase activity"/>
    <property type="evidence" value="ECO:0007669"/>
    <property type="project" value="UniProtKB-EC"/>
</dbReference>
<sequence>MACRGVSHDDQPAVRRTRAFPGRGVSHVDADQAGVAHGVPSAQATAGAGTLDEPGGASHPQGALADAAGDGAASEPEPSDGGDDGGGRRRGLGSFLAELPILVVVAFVLALLLKTFIAQAFYIPSESMVPTLEVGDRVLVNKLAHEFRDPERGEIVVFTQEDGGPAAPSDGILERLQDTITSGFGVVPEGEKDFIKRIVGMPGETIEMRDGVVYIDGDPLPEDAIDDGGYLSEPDMVDFGPEEVPEGEYFMMGDNRPNSSDSRALLDTISEENLVGRAFVVIWPGSRLSTLEIPDYAADGFLSEPASPSAQGAEGGP</sequence>
<dbReference type="EMBL" id="CP036402">
    <property type="protein sequence ID" value="QBI18966.1"/>
    <property type="molecule type" value="Genomic_DNA"/>
</dbReference>
<dbReference type="Proteomes" id="UP000291469">
    <property type="component" value="Chromosome"/>
</dbReference>
<evidence type="ECO:0000256" key="6">
    <source>
        <dbReference type="ARBA" id="ARBA00022801"/>
    </source>
</evidence>
<dbReference type="InterPro" id="IPR000223">
    <property type="entry name" value="Pept_S26A_signal_pept_1"/>
</dbReference>
<dbReference type="PROSITE" id="PS00761">
    <property type="entry name" value="SPASE_I_3"/>
    <property type="match status" value="1"/>
</dbReference>
<feature type="active site" evidence="7">
    <location>
        <position position="196"/>
    </location>
</feature>
<feature type="compositionally biased region" description="Low complexity" evidence="10">
    <location>
        <begin position="62"/>
        <end position="73"/>
    </location>
</feature>
<protein>
    <recommendedName>
        <fullName evidence="4 8">Signal peptidase I</fullName>
        <ecNumber evidence="4 8">3.4.21.89</ecNumber>
    </recommendedName>
</protein>
<evidence type="ECO:0000256" key="2">
    <source>
        <dbReference type="ARBA" id="ARBA00004401"/>
    </source>
</evidence>
<evidence type="ECO:0000256" key="1">
    <source>
        <dbReference type="ARBA" id="ARBA00000677"/>
    </source>
</evidence>
<dbReference type="PANTHER" id="PTHR43390">
    <property type="entry name" value="SIGNAL PEPTIDASE I"/>
    <property type="match status" value="1"/>
</dbReference>
<evidence type="ECO:0000256" key="4">
    <source>
        <dbReference type="ARBA" id="ARBA00013208"/>
    </source>
</evidence>
<proteinExistence type="inferred from homology"/>
<dbReference type="CDD" id="cd06530">
    <property type="entry name" value="S26_SPase_I"/>
    <property type="match status" value="1"/>
</dbReference>
<dbReference type="InterPro" id="IPR019533">
    <property type="entry name" value="Peptidase_S26"/>
</dbReference>
<dbReference type="EC" id="3.4.21.89" evidence="4 8"/>
<comment type="catalytic activity">
    <reaction evidence="1 8">
        <text>Cleavage of hydrophobic, N-terminal signal or leader sequences from secreted and periplasmic proteins.</text>
        <dbReference type="EC" id="3.4.21.89"/>
    </reaction>
</comment>
<evidence type="ECO:0000256" key="10">
    <source>
        <dbReference type="SAM" id="MobiDB-lite"/>
    </source>
</evidence>
<dbReference type="PROSITE" id="PS00501">
    <property type="entry name" value="SPASE_I_1"/>
    <property type="match status" value="1"/>
</dbReference>